<accession>A0ABT2W9F8</accession>
<evidence type="ECO:0000313" key="2">
    <source>
        <dbReference type="Proteomes" id="UP001208649"/>
    </source>
</evidence>
<evidence type="ECO:0000313" key="1">
    <source>
        <dbReference type="EMBL" id="MCU7618819.1"/>
    </source>
</evidence>
<organism evidence="1 2">
    <name type="scientific">Chryseobacterium edaphi</name>
    <dbReference type="NCBI Taxonomy" id="2976532"/>
    <lineage>
        <taxon>Bacteria</taxon>
        <taxon>Pseudomonadati</taxon>
        <taxon>Bacteroidota</taxon>
        <taxon>Flavobacteriia</taxon>
        <taxon>Flavobacteriales</taxon>
        <taxon>Weeksellaceae</taxon>
        <taxon>Chryseobacterium group</taxon>
        <taxon>Chryseobacterium</taxon>
    </lineage>
</organism>
<dbReference type="RefSeq" id="WP_263004342.1">
    <property type="nucleotide sequence ID" value="NZ_JAOTEM010000005.1"/>
</dbReference>
<protein>
    <recommendedName>
        <fullName evidence="3">Barstar (barnase inhibitor) domain-containing protein</fullName>
    </recommendedName>
</protein>
<keyword evidence="2" id="KW-1185">Reference proteome</keyword>
<dbReference type="EMBL" id="JAOTEM010000005">
    <property type="protein sequence ID" value="MCU7618819.1"/>
    <property type="molecule type" value="Genomic_DNA"/>
</dbReference>
<proteinExistence type="predicted"/>
<dbReference type="Proteomes" id="UP001208649">
    <property type="component" value="Unassembled WGS sequence"/>
</dbReference>
<name>A0ABT2W9F8_9FLAO</name>
<reference evidence="2" key="1">
    <citation type="submission" date="2023-07" db="EMBL/GenBank/DDBJ databases">
        <title>Chryseobacterium sp. strain PBS4-4 Genome sequencing and assembly.</title>
        <authorList>
            <person name="Jung Y."/>
        </authorList>
    </citation>
    <scope>NUCLEOTIDE SEQUENCE [LARGE SCALE GENOMIC DNA]</scope>
    <source>
        <strain evidence="2">PBS4-4</strain>
    </source>
</reference>
<comment type="caution">
    <text evidence="1">The sequence shown here is derived from an EMBL/GenBank/DDBJ whole genome shotgun (WGS) entry which is preliminary data.</text>
</comment>
<evidence type="ECO:0008006" key="3">
    <source>
        <dbReference type="Google" id="ProtNLM"/>
    </source>
</evidence>
<sequence length="121" mass="14567">MKPIKDSQFLFIDDDGTKKVFLREKYFEFVCLLVTDFYEKEIVENNFYNYFVNLLNDLEDDYGVSFIEHHIPPHWALCIIQNKHTIDTYDKNDEAKLSDIWLEFTKHNSLKSFIIDYNTPN</sequence>
<gene>
    <name evidence="1" type="ORF">NZ698_16610</name>
</gene>